<dbReference type="PIRSF" id="PIRSF037215">
    <property type="entry name" value="Peptidase_M20B"/>
    <property type="match status" value="1"/>
</dbReference>
<evidence type="ECO:0000256" key="10">
    <source>
        <dbReference type="NCBIfam" id="TIGR01882"/>
    </source>
</evidence>
<keyword evidence="8" id="KW-0862">Zinc</keyword>
<dbReference type="PANTHER" id="PTHR42994:SF1">
    <property type="entry name" value="PEPTIDASE T"/>
    <property type="match status" value="1"/>
</dbReference>
<keyword evidence="9" id="KW-0482">Metalloprotease</keyword>
<keyword evidence="7 12" id="KW-0378">Hydrolase</keyword>
<organism evidence="12 13">
    <name type="scientific">Jingyaoa shaoxingensis</name>
    <dbReference type="NCBI Taxonomy" id="2763671"/>
    <lineage>
        <taxon>Bacteria</taxon>
        <taxon>Bacillati</taxon>
        <taxon>Bacillota</taxon>
        <taxon>Clostridia</taxon>
        <taxon>Lachnospirales</taxon>
        <taxon>Lachnospiraceae</taxon>
        <taxon>Jingyaoa</taxon>
    </lineage>
</organism>
<dbReference type="InterPro" id="IPR036264">
    <property type="entry name" value="Bact_exopeptidase_dim_dom"/>
</dbReference>
<evidence type="ECO:0000256" key="9">
    <source>
        <dbReference type="ARBA" id="ARBA00023049"/>
    </source>
</evidence>
<protein>
    <recommendedName>
        <fullName evidence="10">Peptidase T</fullName>
        <ecNumber evidence="10">3.4.11.4</ecNumber>
    </recommendedName>
</protein>
<keyword evidence="5" id="KW-0645">Protease</keyword>
<dbReference type="Proteomes" id="UP000657421">
    <property type="component" value="Unassembled WGS sequence"/>
</dbReference>
<dbReference type="NCBIfam" id="NF009920">
    <property type="entry name" value="PRK13381.1"/>
    <property type="match status" value="1"/>
</dbReference>
<evidence type="ECO:0000256" key="5">
    <source>
        <dbReference type="ARBA" id="ARBA00022670"/>
    </source>
</evidence>
<name>A0ABR7NE49_9FIRM</name>
<sequence length="417" mass="46442">MSQFYDQVKERFIRYAKVDTQSQNGAATVPSTEKQWDLAHMLEEEMKNIGLQNVTHDDFCNVYGTIPSTLPNGGGISIGFLGHMDTAPDASGTDVKPWVLENYPGGDIVLNKEQNIVMEAAKYPRLAMYVGQDLILTDGTTLLGGDDKAAITSIMTMAEYFCRHPELPHGPIQIGFTCDEEVGLLGAHKFDIERFGADIAYTLDGDGLGDFIYENFNGEEVHLNIHGLNVHPGTAKNIMKNAIEIGGEFMNMLPALERPQHTENREGYFHPIKFEGTVEKAFLRCLIRDHDKKRFQERHEYVEKCVAALNEKYGEGTVESSYTGKYSSMYDAIMKVPYMIDYAKQAMADCGVEMHAIPMRGGTDGACLSQKGLPCPNISAGYENAHGRFELVAIQALEKNVDILLRLIDLYSKKESL</sequence>
<evidence type="ECO:0000256" key="2">
    <source>
        <dbReference type="ARBA" id="ARBA00001947"/>
    </source>
</evidence>
<dbReference type="InterPro" id="IPR010161">
    <property type="entry name" value="Peptidase_M20B"/>
</dbReference>
<dbReference type="CDD" id="cd03892">
    <property type="entry name" value="M20_peptT"/>
    <property type="match status" value="1"/>
</dbReference>
<evidence type="ECO:0000256" key="6">
    <source>
        <dbReference type="ARBA" id="ARBA00022723"/>
    </source>
</evidence>
<dbReference type="EC" id="3.4.11.4" evidence="10"/>
<comment type="caution">
    <text evidence="12">The sequence shown here is derived from an EMBL/GenBank/DDBJ whole genome shotgun (WGS) entry which is preliminary data.</text>
</comment>
<keyword evidence="13" id="KW-1185">Reference proteome</keyword>
<keyword evidence="6" id="KW-0479">Metal-binding</keyword>
<dbReference type="NCBIfam" id="TIGR01882">
    <property type="entry name" value="peptidase-T"/>
    <property type="match status" value="1"/>
</dbReference>
<dbReference type="PANTHER" id="PTHR42994">
    <property type="entry name" value="PEPTIDASE T"/>
    <property type="match status" value="1"/>
</dbReference>
<dbReference type="InterPro" id="IPR002933">
    <property type="entry name" value="Peptidase_M20"/>
</dbReference>
<dbReference type="Gene3D" id="3.30.70.360">
    <property type="match status" value="1"/>
</dbReference>
<dbReference type="NCBIfam" id="NF003976">
    <property type="entry name" value="PRK05469.1"/>
    <property type="match status" value="1"/>
</dbReference>
<proteinExistence type="inferred from homology"/>
<dbReference type="Pfam" id="PF07687">
    <property type="entry name" value="M20_dimer"/>
    <property type="match status" value="1"/>
</dbReference>
<dbReference type="RefSeq" id="WP_249310128.1">
    <property type="nucleotide sequence ID" value="NZ_JACRSZ010000031.1"/>
</dbReference>
<dbReference type="InterPro" id="IPR011650">
    <property type="entry name" value="Peptidase_M20_dimer"/>
</dbReference>
<evidence type="ECO:0000313" key="12">
    <source>
        <dbReference type="EMBL" id="MBC8574674.1"/>
    </source>
</evidence>
<evidence type="ECO:0000259" key="11">
    <source>
        <dbReference type="Pfam" id="PF07687"/>
    </source>
</evidence>
<dbReference type="PROSITE" id="PS00758">
    <property type="entry name" value="ARGE_DAPE_CPG2_1"/>
    <property type="match status" value="1"/>
</dbReference>
<keyword evidence="4 12" id="KW-0031">Aminopeptidase</keyword>
<evidence type="ECO:0000256" key="4">
    <source>
        <dbReference type="ARBA" id="ARBA00022438"/>
    </source>
</evidence>
<comment type="similarity">
    <text evidence="3">Belongs to the peptidase M20B family.</text>
</comment>
<comment type="catalytic activity">
    <reaction evidence="1">
        <text>Release of the N-terminal residue from a tripeptide.</text>
        <dbReference type="EC" id="3.4.11.4"/>
    </reaction>
</comment>
<dbReference type="Gene3D" id="3.40.630.10">
    <property type="entry name" value="Zn peptidases"/>
    <property type="match status" value="1"/>
</dbReference>
<accession>A0ABR7NE49</accession>
<evidence type="ECO:0000256" key="3">
    <source>
        <dbReference type="ARBA" id="ARBA00009692"/>
    </source>
</evidence>
<dbReference type="Pfam" id="PF01546">
    <property type="entry name" value="Peptidase_M20"/>
    <property type="match status" value="1"/>
</dbReference>
<comment type="cofactor">
    <cofactor evidence="2">
        <name>Zn(2+)</name>
        <dbReference type="ChEBI" id="CHEBI:29105"/>
    </cofactor>
</comment>
<evidence type="ECO:0000313" key="13">
    <source>
        <dbReference type="Proteomes" id="UP000657421"/>
    </source>
</evidence>
<dbReference type="SUPFAM" id="SSF53187">
    <property type="entry name" value="Zn-dependent exopeptidases"/>
    <property type="match status" value="1"/>
</dbReference>
<reference evidence="12 13" key="1">
    <citation type="submission" date="2020-08" db="EMBL/GenBank/DDBJ databases">
        <title>Genome public.</title>
        <authorList>
            <person name="Liu C."/>
            <person name="Sun Q."/>
        </authorList>
    </citation>
    <scope>NUCLEOTIDE SEQUENCE [LARGE SCALE GENOMIC DNA]</scope>
    <source>
        <strain evidence="12 13">NSJ-46</strain>
    </source>
</reference>
<dbReference type="InterPro" id="IPR001261">
    <property type="entry name" value="ArgE/DapE_CS"/>
</dbReference>
<gene>
    <name evidence="12" type="primary">pepT</name>
    <name evidence="12" type="ORF">H8716_16695</name>
</gene>
<evidence type="ECO:0000256" key="1">
    <source>
        <dbReference type="ARBA" id="ARBA00000870"/>
    </source>
</evidence>
<dbReference type="SUPFAM" id="SSF55031">
    <property type="entry name" value="Bacterial exopeptidase dimerisation domain"/>
    <property type="match status" value="1"/>
</dbReference>
<dbReference type="GO" id="GO:0045148">
    <property type="term" value="F:tripeptide aminopeptidase activity"/>
    <property type="evidence" value="ECO:0007669"/>
    <property type="project" value="UniProtKB-EC"/>
</dbReference>
<dbReference type="EMBL" id="JACRSZ010000031">
    <property type="protein sequence ID" value="MBC8574674.1"/>
    <property type="molecule type" value="Genomic_DNA"/>
</dbReference>
<feature type="domain" description="Peptidase M20 dimerisation" evidence="11">
    <location>
        <begin position="214"/>
        <end position="316"/>
    </location>
</feature>
<evidence type="ECO:0000256" key="8">
    <source>
        <dbReference type="ARBA" id="ARBA00022833"/>
    </source>
</evidence>
<evidence type="ECO:0000256" key="7">
    <source>
        <dbReference type="ARBA" id="ARBA00022801"/>
    </source>
</evidence>